<dbReference type="InterPro" id="IPR017945">
    <property type="entry name" value="DHBP_synth_RibB-like_a/b_dom"/>
</dbReference>
<keyword evidence="3" id="KW-1185">Reference proteome</keyword>
<dbReference type="OrthoDB" id="397661at2"/>
<dbReference type="Pfam" id="PF01300">
    <property type="entry name" value="Sua5_yciO_yrdC"/>
    <property type="match status" value="1"/>
</dbReference>
<dbReference type="HOGENOM" id="CLU_031397_4_0_14"/>
<dbReference type="SUPFAM" id="SSF55821">
    <property type="entry name" value="YrdC/RibB"/>
    <property type="match status" value="1"/>
</dbReference>
<dbReference type="STRING" id="743971.MYF_03115"/>
<evidence type="ECO:0000259" key="1">
    <source>
        <dbReference type="PROSITE" id="PS51163"/>
    </source>
</evidence>
<dbReference type="EMBL" id="CP007585">
    <property type="protein sequence ID" value="AJC50109.1"/>
    <property type="molecule type" value="Genomic_DNA"/>
</dbReference>
<accession>A0A0A8E838</accession>
<proteinExistence type="predicted"/>
<reference evidence="2 3" key="1">
    <citation type="journal article" date="2015" name="Genome Announc.">
        <title>Complete Genome Sequence of Mycoplasma flocculare Strain Ms42T (ATCC 27399T).</title>
        <authorList>
            <person name="Calcutt M.J."/>
            <person name="Foecking M.F."/>
            <person name="Heidari M.B."/>
            <person name="McIntosh M.A."/>
        </authorList>
    </citation>
    <scope>NUCLEOTIDE SEQUENCE [LARGE SCALE GENOMIC DNA]</scope>
    <source>
        <strain evidence="3">ATCC 27399</strain>
    </source>
</reference>
<dbReference type="InterPro" id="IPR006070">
    <property type="entry name" value="Sua5-like_dom"/>
</dbReference>
<organism evidence="2 3">
    <name type="scientific">Mesomycoplasma flocculare ATCC 27399</name>
    <dbReference type="NCBI Taxonomy" id="743971"/>
    <lineage>
        <taxon>Bacteria</taxon>
        <taxon>Bacillati</taxon>
        <taxon>Mycoplasmatota</taxon>
        <taxon>Mycoplasmoidales</taxon>
        <taxon>Metamycoplasmataceae</taxon>
        <taxon>Mesomycoplasma</taxon>
    </lineage>
</organism>
<dbReference type="GO" id="GO:0003725">
    <property type="term" value="F:double-stranded RNA binding"/>
    <property type="evidence" value="ECO:0007669"/>
    <property type="project" value="InterPro"/>
</dbReference>
<dbReference type="KEGG" id="mfq:MYF_03115"/>
<gene>
    <name evidence="2" type="ORF">MYF_03115</name>
</gene>
<evidence type="ECO:0000313" key="2">
    <source>
        <dbReference type="EMBL" id="AJC50109.1"/>
    </source>
</evidence>
<dbReference type="Gene3D" id="3.90.870.10">
    <property type="entry name" value="DHBP synthase"/>
    <property type="match status" value="1"/>
</dbReference>
<protein>
    <submittedName>
        <fullName evidence="2">Sua5/YciO/YrdC/YwlC family protein</fullName>
    </submittedName>
</protein>
<sequence length="286" mass="33720">MKLEIKLTNKVKNSFLSFSFKNKKKIRIKIPIFIVFFRIKTSKYLNFRLSVNLKLKYFKNFLLWLSSENLIAKNQVFQEKVAKNKVFCLKLANNLHILLWKYDFEKALICIENNEDFTNWFDKNFRVFETEIEKYSKLFLCTTDTVPGIGSFYENLDFMALFAIKNRDFSKKIVTLVANLGQIKPLITKKNYQKLKKISKNFWPGATTLIIEGQSFRIPNQLPLLEILKKNGPAFVTSANISNQKLLNFVAARKKFWQICKIFNFQEGSGKPSKIYDIDTKKWIRK</sequence>
<dbReference type="AlphaFoldDB" id="A0A0A8E838"/>
<dbReference type="PROSITE" id="PS51163">
    <property type="entry name" value="YRDC"/>
    <property type="match status" value="1"/>
</dbReference>
<name>A0A0A8E838_MESFC</name>
<evidence type="ECO:0000313" key="3">
    <source>
        <dbReference type="Proteomes" id="UP000031129"/>
    </source>
</evidence>
<feature type="domain" description="YrdC-like" evidence="1">
    <location>
        <begin position="122"/>
        <end position="286"/>
    </location>
</feature>
<dbReference type="Proteomes" id="UP000031129">
    <property type="component" value="Chromosome"/>
</dbReference>